<reference evidence="3" key="1">
    <citation type="journal article" date="2020" name="Nat. Commun.">
        <title>Genome assembly of wild tea tree DASZ reveals pedigree and selection history of tea varieties.</title>
        <authorList>
            <person name="Zhang W."/>
            <person name="Zhang Y."/>
            <person name="Qiu H."/>
            <person name="Guo Y."/>
            <person name="Wan H."/>
            <person name="Zhang X."/>
            <person name="Scossa F."/>
            <person name="Alseekh S."/>
            <person name="Zhang Q."/>
            <person name="Wang P."/>
            <person name="Xu L."/>
            <person name="Schmidt M.H."/>
            <person name="Jia X."/>
            <person name="Li D."/>
            <person name="Zhu A."/>
            <person name="Guo F."/>
            <person name="Chen W."/>
            <person name="Ni D."/>
            <person name="Usadel B."/>
            <person name="Fernie A.R."/>
            <person name="Wen W."/>
        </authorList>
    </citation>
    <scope>NUCLEOTIDE SEQUENCE [LARGE SCALE GENOMIC DNA]</scope>
    <source>
        <strain evidence="3">cv. G240</strain>
    </source>
</reference>
<accession>A0A7J7HGN1</accession>
<proteinExistence type="predicted"/>
<sequence>MVQQGQRPGGRRAGGVPGQQGQQPVPLMQQQPPGRGMPGVPGGMLSIPYDMGGMPLHDGGMSQPIPIGALASALANASPADQRTTVGEDTERWCHNVEEDTGWWCHNVVEDTGWRCQTDVEDSL</sequence>
<evidence type="ECO:0000256" key="1">
    <source>
        <dbReference type="SAM" id="MobiDB-lite"/>
    </source>
</evidence>
<dbReference type="Proteomes" id="UP000593564">
    <property type="component" value="Unassembled WGS sequence"/>
</dbReference>
<dbReference type="SUPFAM" id="SSF63570">
    <property type="entry name" value="PABC (PABP) domain"/>
    <property type="match status" value="1"/>
</dbReference>
<dbReference type="InterPro" id="IPR036053">
    <property type="entry name" value="PABP-dom"/>
</dbReference>
<keyword evidence="3" id="KW-1185">Reference proteome</keyword>
<evidence type="ECO:0000313" key="3">
    <source>
        <dbReference type="Proteomes" id="UP000593564"/>
    </source>
</evidence>
<dbReference type="GO" id="GO:0003723">
    <property type="term" value="F:RNA binding"/>
    <property type="evidence" value="ECO:0007669"/>
    <property type="project" value="InterPro"/>
</dbReference>
<reference evidence="2 3" key="2">
    <citation type="submission" date="2020-07" db="EMBL/GenBank/DDBJ databases">
        <title>Genome assembly of wild tea tree DASZ reveals pedigree and selection history of tea varieties.</title>
        <authorList>
            <person name="Zhang W."/>
        </authorList>
    </citation>
    <scope>NUCLEOTIDE SEQUENCE [LARGE SCALE GENOMIC DNA]</scope>
    <source>
        <strain evidence="3">cv. G240</strain>
        <tissue evidence="2">Leaf</tissue>
    </source>
</reference>
<name>A0A7J7HGN1_CAMSI</name>
<feature type="compositionally biased region" description="Low complexity" evidence="1">
    <location>
        <begin position="19"/>
        <end position="34"/>
    </location>
</feature>
<gene>
    <name evidence="2" type="ORF">HYC85_009709</name>
</gene>
<comment type="caution">
    <text evidence="2">The sequence shown here is derived from an EMBL/GenBank/DDBJ whole genome shotgun (WGS) entry which is preliminary data.</text>
</comment>
<protein>
    <submittedName>
        <fullName evidence="2">Uncharacterized protein</fullName>
    </submittedName>
</protein>
<dbReference type="AlphaFoldDB" id="A0A7J7HGN1"/>
<feature type="region of interest" description="Disordered" evidence="1">
    <location>
        <begin position="1"/>
        <end position="44"/>
    </location>
</feature>
<dbReference type="EMBL" id="JACBKZ010000004">
    <property type="protein sequence ID" value="KAF5951765.1"/>
    <property type="molecule type" value="Genomic_DNA"/>
</dbReference>
<feature type="compositionally biased region" description="Gly residues" evidence="1">
    <location>
        <begin position="7"/>
        <end position="18"/>
    </location>
</feature>
<organism evidence="2 3">
    <name type="scientific">Camellia sinensis</name>
    <name type="common">Tea plant</name>
    <name type="synonym">Thea sinensis</name>
    <dbReference type="NCBI Taxonomy" id="4442"/>
    <lineage>
        <taxon>Eukaryota</taxon>
        <taxon>Viridiplantae</taxon>
        <taxon>Streptophyta</taxon>
        <taxon>Embryophyta</taxon>
        <taxon>Tracheophyta</taxon>
        <taxon>Spermatophyta</taxon>
        <taxon>Magnoliopsida</taxon>
        <taxon>eudicotyledons</taxon>
        <taxon>Gunneridae</taxon>
        <taxon>Pentapetalae</taxon>
        <taxon>asterids</taxon>
        <taxon>Ericales</taxon>
        <taxon>Theaceae</taxon>
        <taxon>Camellia</taxon>
    </lineage>
</organism>
<evidence type="ECO:0000313" key="2">
    <source>
        <dbReference type="EMBL" id="KAF5951765.1"/>
    </source>
</evidence>